<dbReference type="InterPro" id="IPR016188">
    <property type="entry name" value="PurM-like_N"/>
</dbReference>
<dbReference type="PANTHER" id="PTHR30303:SF0">
    <property type="entry name" value="CARBAMOYL DEHYDRATASE HYPE"/>
    <property type="match status" value="1"/>
</dbReference>
<dbReference type="PANTHER" id="PTHR30303">
    <property type="entry name" value="HYDROGENASE ISOENZYMES FORMATION PROTEIN HYPE"/>
    <property type="match status" value="1"/>
</dbReference>
<dbReference type="InParanoid" id="A0A5Q0BEZ8"/>
<dbReference type="PIRSF" id="PIRSF005644">
    <property type="entry name" value="Hdrgns_mtr_HypE"/>
    <property type="match status" value="1"/>
</dbReference>
<evidence type="ECO:0000313" key="5">
    <source>
        <dbReference type="Proteomes" id="UP000325755"/>
    </source>
</evidence>
<dbReference type="KEGG" id="mmob:F6R98_02885"/>
<dbReference type="SUPFAM" id="SSF56042">
    <property type="entry name" value="PurM C-terminal domain-like"/>
    <property type="match status" value="1"/>
</dbReference>
<evidence type="ECO:0000259" key="2">
    <source>
        <dbReference type="Pfam" id="PF00586"/>
    </source>
</evidence>
<dbReference type="Pfam" id="PF00586">
    <property type="entry name" value="AIRS"/>
    <property type="match status" value="1"/>
</dbReference>
<evidence type="ECO:0000259" key="3">
    <source>
        <dbReference type="Pfam" id="PF02769"/>
    </source>
</evidence>
<comment type="similarity">
    <text evidence="1">Belongs to the HypE family.</text>
</comment>
<dbReference type="Gene3D" id="3.90.650.10">
    <property type="entry name" value="PurM-like C-terminal domain"/>
    <property type="match status" value="1"/>
</dbReference>
<reference evidence="4 5" key="1">
    <citation type="submission" date="2019-09" db="EMBL/GenBank/DDBJ databases">
        <title>Ecophysiology of the spiral-shaped methanotroph Methylospira mobilis as revealed by the complete genome sequence.</title>
        <authorList>
            <person name="Oshkin I.Y."/>
            <person name="Dedysh S.N."/>
            <person name="Miroshnikov K."/>
            <person name="Danilova O.V."/>
            <person name="Hakobyan A."/>
            <person name="Liesack W."/>
        </authorList>
    </citation>
    <scope>NUCLEOTIDE SEQUENCE [LARGE SCALE GENOMIC DNA]</scope>
    <source>
        <strain evidence="4 5">Shm1</strain>
    </source>
</reference>
<gene>
    <name evidence="4" type="primary">hypE</name>
    <name evidence="4" type="ORF">F6R98_02885</name>
</gene>
<dbReference type="InterPro" id="IPR036676">
    <property type="entry name" value="PurM-like_C_sf"/>
</dbReference>
<name>A0A5Q0BEZ8_9GAMM</name>
<evidence type="ECO:0000256" key="1">
    <source>
        <dbReference type="ARBA" id="ARBA00006243"/>
    </source>
</evidence>
<dbReference type="AlphaFoldDB" id="A0A5Q0BEZ8"/>
<proteinExistence type="inferred from homology"/>
<dbReference type="InterPro" id="IPR036921">
    <property type="entry name" value="PurM-like_N_sf"/>
</dbReference>
<dbReference type="RefSeq" id="WP_153247686.1">
    <property type="nucleotide sequence ID" value="NZ_CP044205.1"/>
</dbReference>
<dbReference type="GO" id="GO:0051604">
    <property type="term" value="P:protein maturation"/>
    <property type="evidence" value="ECO:0007669"/>
    <property type="project" value="TreeGrafter"/>
</dbReference>
<organism evidence="4 5">
    <name type="scientific">Candidatus Methylospira mobilis</name>
    <dbReference type="NCBI Taxonomy" id="1808979"/>
    <lineage>
        <taxon>Bacteria</taxon>
        <taxon>Pseudomonadati</taxon>
        <taxon>Pseudomonadota</taxon>
        <taxon>Gammaproteobacteria</taxon>
        <taxon>Methylococcales</taxon>
        <taxon>Methylococcaceae</taxon>
        <taxon>Candidatus Methylospira</taxon>
    </lineage>
</organism>
<dbReference type="EMBL" id="CP044205">
    <property type="protein sequence ID" value="QFY41702.1"/>
    <property type="molecule type" value="Genomic_DNA"/>
</dbReference>
<protein>
    <submittedName>
        <fullName evidence="4">Hydrogenase expression/formation protein HypE</fullName>
    </submittedName>
</protein>
<dbReference type="Pfam" id="PF02769">
    <property type="entry name" value="AIRS_C"/>
    <property type="match status" value="1"/>
</dbReference>
<dbReference type="Proteomes" id="UP000325755">
    <property type="component" value="Chromosome"/>
</dbReference>
<dbReference type="InterPro" id="IPR011854">
    <property type="entry name" value="HypE"/>
</dbReference>
<sequence>MTTEQAFNLNCPLPIGQYEHATLAHGGGGRLMQQLLERLIRPAFDNRWLDQRHDSTVLDIGGSRLAFTTDGYVVKPLFFPGGDIGKLAVCGTLNDLAMSGAKPLFLSASLIIEEGFPFADLQRILHSMGETARAAGVAIVTGDTKVVENGKGDGLYIVTSGIGSIEHRMTIGPSSIAAGDDILVTGDIGRHGVAIISEREGLRFETSIASDCADLSGLVAELLAAGCELHCLRDLTRGGLASAVLELARDAQLSIELDEAAIPVLPQVSAACEMLGFDPLYVANEGQMTLFVPPPETERVLALLHQHSLGRRAAKIGSVTSHGEARVELRNAFGIKRVLDLLSGEQLPRIC</sequence>
<evidence type="ECO:0000313" key="4">
    <source>
        <dbReference type="EMBL" id="QFY41702.1"/>
    </source>
</evidence>
<dbReference type="OrthoDB" id="9801934at2"/>
<dbReference type="InterPro" id="IPR010918">
    <property type="entry name" value="PurM-like_C_dom"/>
</dbReference>
<accession>A0A5Q0BEZ8</accession>
<feature type="domain" description="PurM-like C-terminal" evidence="3">
    <location>
        <begin position="178"/>
        <end position="328"/>
    </location>
</feature>
<dbReference type="NCBIfam" id="TIGR02124">
    <property type="entry name" value="hypE"/>
    <property type="match status" value="1"/>
</dbReference>
<dbReference type="FunCoup" id="A0A5Q0BEZ8">
    <property type="interactions" value="63"/>
</dbReference>
<keyword evidence="5" id="KW-1185">Reference proteome</keyword>
<dbReference type="SUPFAM" id="SSF55326">
    <property type="entry name" value="PurM N-terminal domain-like"/>
    <property type="match status" value="1"/>
</dbReference>
<dbReference type="CDD" id="cd02197">
    <property type="entry name" value="HypE"/>
    <property type="match status" value="1"/>
</dbReference>
<dbReference type="Gene3D" id="3.30.1330.10">
    <property type="entry name" value="PurM-like, N-terminal domain"/>
    <property type="match status" value="1"/>
</dbReference>
<feature type="domain" description="PurM-like N-terminal" evidence="2">
    <location>
        <begin position="53"/>
        <end position="164"/>
    </location>
</feature>